<organism evidence="1 2">
    <name type="scientific">Chitinophaga solisilvae</name>
    <dbReference type="NCBI Taxonomy" id="1233460"/>
    <lineage>
        <taxon>Bacteria</taxon>
        <taxon>Pseudomonadati</taxon>
        <taxon>Bacteroidota</taxon>
        <taxon>Chitinophagia</taxon>
        <taxon>Chitinophagales</taxon>
        <taxon>Chitinophagaceae</taxon>
        <taxon>Chitinophaga</taxon>
    </lineage>
</organism>
<dbReference type="EMBL" id="RIAR02000001">
    <property type="protein sequence ID" value="NSL86387.1"/>
    <property type="molecule type" value="Genomic_DNA"/>
</dbReference>
<comment type="caution">
    <text evidence="1">The sequence shown here is derived from an EMBL/GenBank/DDBJ whole genome shotgun (WGS) entry which is preliminary data.</text>
</comment>
<protein>
    <submittedName>
        <fullName evidence="1">VOC family protein</fullName>
    </submittedName>
</protein>
<sequence>MAKMIFVNVAVKDLQRSIAFFNALGYNFNPQFTDDKAGCLVISDTIYAMLLVEPFFQSFLPEQIQLCDTGKSTEALICLSADSRAEVDDIVEKAIKAGATTPKETQDMGFMYSRSFRDLDGHHWEYMWMDESAMQ</sequence>
<name>A0A433WB95_9BACT</name>
<reference evidence="1" key="1">
    <citation type="submission" date="2020-05" db="EMBL/GenBank/DDBJ databases">
        <title>Chitinophaga laudate sp. nov., isolated from a tropical peat swamp.</title>
        <authorList>
            <person name="Goh C.B.S."/>
            <person name="Lee M.S."/>
            <person name="Parimannan S."/>
            <person name="Pasbakhsh P."/>
            <person name="Yule C.M."/>
            <person name="Rajandas H."/>
            <person name="Loke S."/>
            <person name="Croft L."/>
            <person name="Tan J.B.L."/>
        </authorList>
    </citation>
    <scope>NUCLEOTIDE SEQUENCE</scope>
    <source>
        <strain evidence="1">Mgbs1</strain>
    </source>
</reference>
<keyword evidence="2" id="KW-1185">Reference proteome</keyword>
<accession>A0A433WB95</accession>
<dbReference type="Pfam" id="PF22677">
    <property type="entry name" value="Ble-like_N"/>
    <property type="match status" value="1"/>
</dbReference>
<dbReference type="RefSeq" id="WP_127043736.1">
    <property type="nucleotide sequence ID" value="NZ_JAABOK010000020.1"/>
</dbReference>
<dbReference type="InterPro" id="IPR053863">
    <property type="entry name" value="Glyoxy/Ble-like_N"/>
</dbReference>
<dbReference type="PANTHER" id="PTHR36503:SF2">
    <property type="entry name" value="BLR2408 PROTEIN"/>
    <property type="match status" value="1"/>
</dbReference>
<dbReference type="PROSITE" id="PS51819">
    <property type="entry name" value="VOC"/>
    <property type="match status" value="1"/>
</dbReference>
<proteinExistence type="predicted"/>
<dbReference type="AlphaFoldDB" id="A0A433WB95"/>
<evidence type="ECO:0000313" key="2">
    <source>
        <dbReference type="Proteomes" id="UP000281028"/>
    </source>
</evidence>
<dbReference type="Proteomes" id="UP000281028">
    <property type="component" value="Unassembled WGS sequence"/>
</dbReference>
<dbReference type="Gene3D" id="3.10.180.10">
    <property type="entry name" value="2,3-Dihydroxybiphenyl 1,2-Dioxygenase, domain 1"/>
    <property type="match status" value="1"/>
</dbReference>
<dbReference type="OrthoDB" id="9798430at2"/>
<dbReference type="InterPro" id="IPR037523">
    <property type="entry name" value="VOC_core"/>
</dbReference>
<evidence type="ECO:0000313" key="1">
    <source>
        <dbReference type="EMBL" id="NSL86387.1"/>
    </source>
</evidence>
<dbReference type="InterPro" id="IPR029068">
    <property type="entry name" value="Glyas_Bleomycin-R_OHBP_Dase"/>
</dbReference>
<gene>
    <name evidence="1" type="ORF">ECE50_006080</name>
</gene>
<dbReference type="PANTHER" id="PTHR36503">
    <property type="entry name" value="BLR2520 PROTEIN"/>
    <property type="match status" value="1"/>
</dbReference>
<dbReference type="SUPFAM" id="SSF54593">
    <property type="entry name" value="Glyoxalase/Bleomycin resistance protein/Dihydroxybiphenyl dioxygenase"/>
    <property type="match status" value="1"/>
</dbReference>